<proteinExistence type="predicted"/>
<dbReference type="Pfam" id="PF22680">
    <property type="entry name" value="Glyco_hydro_123_N_2"/>
    <property type="match status" value="1"/>
</dbReference>
<keyword evidence="5" id="KW-1185">Reference proteome</keyword>
<feature type="domain" description="Glycoside hydrolase 123 N-terminal" evidence="3">
    <location>
        <begin position="54"/>
        <end position="189"/>
    </location>
</feature>
<evidence type="ECO:0000256" key="1">
    <source>
        <dbReference type="SAM" id="SignalP"/>
    </source>
</evidence>
<dbReference type="PROSITE" id="PS51257">
    <property type="entry name" value="PROKAR_LIPOPROTEIN"/>
    <property type="match status" value="1"/>
</dbReference>
<feature type="domain" description="Glycoside hydrolase 123 catalytic" evidence="2">
    <location>
        <begin position="239"/>
        <end position="533"/>
    </location>
</feature>
<gene>
    <name evidence="4" type="ORF">NMU02_10500</name>
</gene>
<evidence type="ECO:0000313" key="4">
    <source>
        <dbReference type="EMBL" id="MCP9612521.1"/>
    </source>
</evidence>
<protein>
    <submittedName>
        <fullName evidence="4">DUF4091 domain-containing protein</fullName>
    </submittedName>
</protein>
<sequence>MKLQLSTLGILFLLIFSSIACTDKKPENESDSLLPPDTPVTSVLKGSFESKFIRYEKGRKFAGQTSESLVTTVWNDTVWQNDRVHKQIVLWTEEKRYDNLTYEVSDLIGGKGSIPSSRVRLRFPSYITGDTEALTCGEYTVRHSAQIADALSESTVKTLTESDPVKIWVTIDIPPETVPGEYSGTLTVKSDGEEQQIFTIKLLVVNHCLPPVSEWSFHLDLWQFPFQLASLCMKDGKPIQPFSDEYFTLVKPYYELLADAGQSAITTYIKDGAFDKGQTMVKWTRNGNDTWSFDYTDFDRFVEKMMTWGITRQIDCFSLVGWDTSIGYFDASGAKKTLGLKVGSDEYNTVWTVFLDSFRSHLKNKGWFDKAVLYMDEIKEEEMRAVVSLITNHDKEWKIGLAGSDVSSDIENVLYDYSSLLGHDPETRTPVSTFYTSCAQSFPNNFVTLQTNPAEMAWMAWYAKAKGFDGYLRWAYDYWTKTDPKNIQDRSNASGDFNMIYRSGNTYNSTPVSSIRFELLREGIQDYEKMRILSDNRINPAVQKFVSTSGNNAMKLVMEAEYLLKKLSTGQ</sequence>
<comment type="caution">
    <text evidence="4">The sequence shown here is derived from an EMBL/GenBank/DDBJ whole genome shotgun (WGS) entry which is preliminary data.</text>
</comment>
<evidence type="ECO:0000259" key="3">
    <source>
        <dbReference type="Pfam" id="PF22680"/>
    </source>
</evidence>
<evidence type="ECO:0000313" key="5">
    <source>
        <dbReference type="Proteomes" id="UP001205603"/>
    </source>
</evidence>
<dbReference type="InterPro" id="IPR053850">
    <property type="entry name" value="Glyco_hydro_123_N_2"/>
</dbReference>
<keyword evidence="1" id="KW-0732">Signal</keyword>
<accession>A0ABT1MKX9</accession>
<reference evidence="4 5" key="1">
    <citation type="submission" date="2022-07" db="EMBL/GenBank/DDBJ databases">
        <title>Fecal culturing of patients with breast cancer.</title>
        <authorList>
            <person name="Teng N.M.Y."/>
            <person name="Kiu R."/>
            <person name="Evans R."/>
            <person name="Baker D.J."/>
            <person name="Zenner C."/>
            <person name="Robinson S.D."/>
            <person name="Hall L.J."/>
        </authorList>
    </citation>
    <scope>NUCLEOTIDE SEQUENCE [LARGE SCALE GENOMIC DNA]</scope>
    <source>
        <strain evidence="4 5">LH1063</strain>
    </source>
</reference>
<dbReference type="InterPro" id="IPR025150">
    <property type="entry name" value="GH123_cat"/>
</dbReference>
<dbReference type="Pfam" id="PF13320">
    <property type="entry name" value="GH123_cat"/>
    <property type="match status" value="1"/>
</dbReference>
<dbReference type="EMBL" id="JANDHW010000010">
    <property type="protein sequence ID" value="MCP9612521.1"/>
    <property type="molecule type" value="Genomic_DNA"/>
</dbReference>
<evidence type="ECO:0000259" key="2">
    <source>
        <dbReference type="Pfam" id="PF13320"/>
    </source>
</evidence>
<organism evidence="4 5">
    <name type="scientific">Coprobacter tertius</name>
    <dbReference type="NCBI Taxonomy" id="2944915"/>
    <lineage>
        <taxon>Bacteria</taxon>
        <taxon>Pseudomonadati</taxon>
        <taxon>Bacteroidota</taxon>
        <taxon>Bacteroidia</taxon>
        <taxon>Bacteroidales</taxon>
        <taxon>Barnesiellaceae</taxon>
        <taxon>Coprobacter</taxon>
    </lineage>
</organism>
<feature type="chain" id="PRO_5046860848" evidence="1">
    <location>
        <begin position="21"/>
        <end position="571"/>
    </location>
</feature>
<feature type="signal peptide" evidence="1">
    <location>
        <begin position="1"/>
        <end position="20"/>
    </location>
</feature>
<name>A0ABT1MKX9_9BACT</name>
<dbReference type="Proteomes" id="UP001205603">
    <property type="component" value="Unassembled WGS sequence"/>
</dbReference>
<dbReference type="RefSeq" id="WP_255027839.1">
    <property type="nucleotide sequence ID" value="NZ_JANDHW010000010.1"/>
</dbReference>